<evidence type="ECO:0000256" key="4">
    <source>
        <dbReference type="ARBA" id="ARBA00022842"/>
    </source>
</evidence>
<gene>
    <name evidence="6" type="ORF">MNB_SV-4-810</name>
</gene>
<accession>A0A1W1E7L5</accession>
<dbReference type="SFLD" id="SFLDG01129">
    <property type="entry name" value="C1.5:_HAD__Beta-PGM__Phosphata"/>
    <property type="match status" value="1"/>
</dbReference>
<dbReference type="NCBIfam" id="TIGR01549">
    <property type="entry name" value="HAD-SF-IA-v1"/>
    <property type="match status" value="1"/>
</dbReference>
<sequence length="250" mass="27222">MHRIKGILFDIGGVLYVGDTVIEGATETIASLRQKYPVRFLTNTTRKTPASILKKLEAFGFQIDQKELFTALSATRAFLEAREATMLPVMTDEAEAYFAAFLSERPNFVVVGDAYTNFDYPHLNRAFRALQNGAGLIAAAKNRYFKDDDGVLSMDAGGFVEALEFASGKQAMIIGKPSETFFHLAVASMGLKPHEVLMVGDDIESDIKGAQDAGLKTALVKTGKFQKSDLDKGITPDLLIEDINALSASL</sequence>
<dbReference type="GO" id="GO:0005737">
    <property type="term" value="C:cytoplasm"/>
    <property type="evidence" value="ECO:0007669"/>
    <property type="project" value="TreeGrafter"/>
</dbReference>
<proteinExistence type="inferred from homology"/>
<keyword evidence="3" id="KW-0479">Metal-binding</keyword>
<evidence type="ECO:0000313" key="6">
    <source>
        <dbReference type="EMBL" id="SFV89964.1"/>
    </source>
</evidence>
<dbReference type="InterPro" id="IPR006357">
    <property type="entry name" value="HAD-SF_hydro_IIA"/>
</dbReference>
<organism evidence="6">
    <name type="scientific">hydrothermal vent metagenome</name>
    <dbReference type="NCBI Taxonomy" id="652676"/>
    <lineage>
        <taxon>unclassified sequences</taxon>
        <taxon>metagenomes</taxon>
        <taxon>ecological metagenomes</taxon>
    </lineage>
</organism>
<dbReference type="Pfam" id="PF13242">
    <property type="entry name" value="Hydrolase_like"/>
    <property type="match status" value="1"/>
</dbReference>
<keyword evidence="6" id="KW-0378">Hydrolase</keyword>
<dbReference type="NCBIfam" id="TIGR01458">
    <property type="entry name" value="HAD-SF-IIA-hyp3"/>
    <property type="match status" value="1"/>
</dbReference>
<dbReference type="InterPro" id="IPR006439">
    <property type="entry name" value="HAD-SF_hydro_IA"/>
</dbReference>
<dbReference type="InterPro" id="IPR036412">
    <property type="entry name" value="HAD-like_sf"/>
</dbReference>
<dbReference type="GO" id="GO:0016791">
    <property type="term" value="F:phosphatase activity"/>
    <property type="evidence" value="ECO:0007669"/>
    <property type="project" value="InterPro"/>
</dbReference>
<protein>
    <recommendedName>
        <fullName evidence="5">Haloacid dehalogenase-like hydrolase domain-containing protein 2</fullName>
    </recommendedName>
</protein>
<comment type="similarity">
    <text evidence="2">Belongs to the HAD-like hydrolase superfamily.</text>
</comment>
<evidence type="ECO:0000256" key="5">
    <source>
        <dbReference type="ARBA" id="ARBA00039666"/>
    </source>
</evidence>
<evidence type="ECO:0000256" key="3">
    <source>
        <dbReference type="ARBA" id="ARBA00022723"/>
    </source>
</evidence>
<reference evidence="6" key="1">
    <citation type="submission" date="2016-10" db="EMBL/GenBank/DDBJ databases">
        <authorList>
            <person name="de Groot N.N."/>
        </authorList>
    </citation>
    <scope>NUCLEOTIDE SEQUENCE</scope>
</reference>
<dbReference type="Pfam" id="PF13344">
    <property type="entry name" value="Hydrolase_6"/>
    <property type="match status" value="1"/>
</dbReference>
<dbReference type="PANTHER" id="PTHR19288:SF46">
    <property type="entry name" value="HALOACID DEHALOGENASE-LIKE HYDROLASE DOMAIN-CONTAINING PROTEIN 2"/>
    <property type="match status" value="1"/>
</dbReference>
<dbReference type="PANTHER" id="PTHR19288">
    <property type="entry name" value="4-NITROPHENYLPHOSPHATASE-RELATED"/>
    <property type="match status" value="1"/>
</dbReference>
<dbReference type="GO" id="GO:0046872">
    <property type="term" value="F:metal ion binding"/>
    <property type="evidence" value="ECO:0007669"/>
    <property type="project" value="UniProtKB-KW"/>
</dbReference>
<comment type="cofactor">
    <cofactor evidence="1">
        <name>Mg(2+)</name>
        <dbReference type="ChEBI" id="CHEBI:18420"/>
    </cofactor>
</comment>
<dbReference type="InterPro" id="IPR006355">
    <property type="entry name" value="LHPP/HDHD2"/>
</dbReference>
<dbReference type="Gene3D" id="3.40.50.1000">
    <property type="entry name" value="HAD superfamily/HAD-like"/>
    <property type="match status" value="2"/>
</dbReference>
<dbReference type="EMBL" id="FPIB01000006">
    <property type="protein sequence ID" value="SFV89964.1"/>
    <property type="molecule type" value="Genomic_DNA"/>
</dbReference>
<name>A0A1W1E7L5_9ZZZZ</name>
<dbReference type="NCBIfam" id="TIGR01460">
    <property type="entry name" value="HAD-SF-IIA"/>
    <property type="match status" value="1"/>
</dbReference>
<dbReference type="AlphaFoldDB" id="A0A1W1E7L5"/>
<evidence type="ECO:0000256" key="1">
    <source>
        <dbReference type="ARBA" id="ARBA00001946"/>
    </source>
</evidence>
<evidence type="ECO:0000256" key="2">
    <source>
        <dbReference type="ARBA" id="ARBA00007958"/>
    </source>
</evidence>
<dbReference type="SUPFAM" id="SSF56784">
    <property type="entry name" value="HAD-like"/>
    <property type="match status" value="1"/>
</dbReference>
<dbReference type="InterPro" id="IPR023214">
    <property type="entry name" value="HAD_sf"/>
</dbReference>
<keyword evidence="4" id="KW-0460">Magnesium</keyword>
<dbReference type="SFLD" id="SFLDS00003">
    <property type="entry name" value="Haloacid_Dehalogenase"/>
    <property type="match status" value="1"/>
</dbReference>